<dbReference type="RefSeq" id="WP_167191208.1">
    <property type="nucleotide sequence ID" value="NZ_JAAONZ010000020.1"/>
</dbReference>
<proteinExistence type="predicted"/>
<feature type="transmembrane region" description="Helical" evidence="5">
    <location>
        <begin position="95"/>
        <end position="121"/>
    </location>
</feature>
<evidence type="ECO:0000256" key="1">
    <source>
        <dbReference type="ARBA" id="ARBA00004127"/>
    </source>
</evidence>
<dbReference type="GO" id="GO:0016740">
    <property type="term" value="F:transferase activity"/>
    <property type="evidence" value="ECO:0007669"/>
    <property type="project" value="UniProtKB-ARBA"/>
</dbReference>
<protein>
    <submittedName>
        <fullName evidence="6">Isoprenylcysteine carboxylmethyltransferase family protein</fullName>
    </submittedName>
</protein>
<keyword evidence="7" id="KW-1185">Reference proteome</keyword>
<dbReference type="PANTHER" id="PTHR12714">
    <property type="entry name" value="PROTEIN-S ISOPRENYLCYSTEINE O-METHYLTRANSFERASE"/>
    <property type="match status" value="1"/>
</dbReference>
<reference evidence="6" key="1">
    <citation type="submission" date="2020-03" db="EMBL/GenBank/DDBJ databases">
        <authorList>
            <person name="Guo F."/>
        </authorList>
    </citation>
    <scope>NUCLEOTIDE SEQUENCE</scope>
    <source>
        <strain evidence="6">JCM 30134</strain>
    </source>
</reference>
<dbReference type="InterPro" id="IPR007318">
    <property type="entry name" value="Phopholipid_MeTrfase"/>
</dbReference>
<accession>A0A9E5MNZ9</accession>
<comment type="subcellular location">
    <subcellularLocation>
        <location evidence="1">Endomembrane system</location>
        <topology evidence="1">Multi-pass membrane protein</topology>
    </subcellularLocation>
</comment>
<evidence type="ECO:0000256" key="4">
    <source>
        <dbReference type="ARBA" id="ARBA00023136"/>
    </source>
</evidence>
<evidence type="ECO:0000313" key="6">
    <source>
        <dbReference type="EMBL" id="NHO67809.1"/>
    </source>
</evidence>
<organism evidence="6 7">
    <name type="scientific">Pseudomaricurvus hydrocarbonicus</name>
    <dbReference type="NCBI Taxonomy" id="1470433"/>
    <lineage>
        <taxon>Bacteria</taxon>
        <taxon>Pseudomonadati</taxon>
        <taxon>Pseudomonadota</taxon>
        <taxon>Gammaproteobacteria</taxon>
        <taxon>Cellvibrionales</taxon>
        <taxon>Cellvibrionaceae</taxon>
        <taxon>Pseudomaricurvus</taxon>
    </lineage>
</organism>
<feature type="transmembrane region" description="Helical" evidence="5">
    <location>
        <begin position="12"/>
        <end position="33"/>
    </location>
</feature>
<name>A0A9E5MNZ9_9GAMM</name>
<dbReference type="Gene3D" id="1.20.120.1630">
    <property type="match status" value="1"/>
</dbReference>
<keyword evidence="2 5" id="KW-0812">Transmembrane</keyword>
<feature type="transmembrane region" description="Helical" evidence="5">
    <location>
        <begin position="39"/>
        <end position="60"/>
    </location>
</feature>
<evidence type="ECO:0000256" key="5">
    <source>
        <dbReference type="SAM" id="Phobius"/>
    </source>
</evidence>
<dbReference type="GO" id="GO:0012505">
    <property type="term" value="C:endomembrane system"/>
    <property type="evidence" value="ECO:0007669"/>
    <property type="project" value="UniProtKB-SubCell"/>
</dbReference>
<keyword evidence="4 5" id="KW-0472">Membrane</keyword>
<dbReference type="EMBL" id="JAAONZ010000020">
    <property type="protein sequence ID" value="NHO67809.1"/>
    <property type="molecule type" value="Genomic_DNA"/>
</dbReference>
<evidence type="ECO:0000313" key="7">
    <source>
        <dbReference type="Proteomes" id="UP000787472"/>
    </source>
</evidence>
<keyword evidence="3 5" id="KW-1133">Transmembrane helix</keyword>
<dbReference type="PANTHER" id="PTHR12714:SF24">
    <property type="entry name" value="SLR1182 PROTEIN"/>
    <property type="match status" value="1"/>
</dbReference>
<sequence length="153" mass="17152">MKFLHNKIPPPLVAALCGACMWGVSLISSTLDFPAVAKYLLMGLLLITGLVFLVLGAMAFRKAKTTVNPLKPDTATELVTNGVYAVSRNPMYVGFVFLMLAWAVYLASAWSLMFVALYIIYIHCFQIKPEEQALERLFGQQFVNYKGRVRPWL</sequence>
<evidence type="ECO:0000256" key="3">
    <source>
        <dbReference type="ARBA" id="ARBA00022989"/>
    </source>
</evidence>
<gene>
    <name evidence="6" type="ORF">G8770_19870</name>
</gene>
<comment type="caution">
    <text evidence="6">The sequence shown here is derived from an EMBL/GenBank/DDBJ whole genome shotgun (WGS) entry which is preliminary data.</text>
</comment>
<dbReference type="Pfam" id="PF04191">
    <property type="entry name" value="PEMT"/>
    <property type="match status" value="1"/>
</dbReference>
<evidence type="ECO:0000256" key="2">
    <source>
        <dbReference type="ARBA" id="ARBA00022692"/>
    </source>
</evidence>
<dbReference type="AlphaFoldDB" id="A0A9E5MNZ9"/>
<dbReference type="Proteomes" id="UP000787472">
    <property type="component" value="Unassembled WGS sequence"/>
</dbReference>